<name>A0A0A9HGV7_ARUDO</name>
<evidence type="ECO:0000313" key="1">
    <source>
        <dbReference type="EMBL" id="JAE35992.1"/>
    </source>
</evidence>
<reference evidence="1" key="2">
    <citation type="journal article" date="2015" name="Data Brief">
        <title>Shoot transcriptome of the giant reed, Arundo donax.</title>
        <authorList>
            <person name="Barrero R.A."/>
            <person name="Guerrero F.D."/>
            <person name="Moolhuijzen P."/>
            <person name="Goolsby J.A."/>
            <person name="Tidwell J."/>
            <person name="Bellgard S.E."/>
            <person name="Bellgard M.I."/>
        </authorList>
    </citation>
    <scope>NUCLEOTIDE SEQUENCE</scope>
    <source>
        <tissue evidence="1">Shoot tissue taken approximately 20 cm above the soil surface</tissue>
    </source>
</reference>
<dbReference type="AlphaFoldDB" id="A0A0A9HGV7"/>
<sequence length="26" mass="2807">MGYWGRTRCASCRRTASSPASTRTGS</sequence>
<proteinExistence type="predicted"/>
<accession>A0A0A9HGV7</accession>
<dbReference type="EMBL" id="GBRH01161904">
    <property type="protein sequence ID" value="JAE35992.1"/>
    <property type="molecule type" value="Transcribed_RNA"/>
</dbReference>
<organism evidence="1">
    <name type="scientific">Arundo donax</name>
    <name type="common">Giant reed</name>
    <name type="synonym">Donax arundinaceus</name>
    <dbReference type="NCBI Taxonomy" id="35708"/>
    <lineage>
        <taxon>Eukaryota</taxon>
        <taxon>Viridiplantae</taxon>
        <taxon>Streptophyta</taxon>
        <taxon>Embryophyta</taxon>
        <taxon>Tracheophyta</taxon>
        <taxon>Spermatophyta</taxon>
        <taxon>Magnoliopsida</taxon>
        <taxon>Liliopsida</taxon>
        <taxon>Poales</taxon>
        <taxon>Poaceae</taxon>
        <taxon>PACMAD clade</taxon>
        <taxon>Arundinoideae</taxon>
        <taxon>Arundineae</taxon>
        <taxon>Arundo</taxon>
    </lineage>
</organism>
<reference evidence="1" key="1">
    <citation type="submission" date="2014-09" db="EMBL/GenBank/DDBJ databases">
        <authorList>
            <person name="Magalhaes I.L.F."/>
            <person name="Oliveira U."/>
            <person name="Santos F.R."/>
            <person name="Vidigal T.H.D.A."/>
            <person name="Brescovit A.D."/>
            <person name="Santos A.J."/>
        </authorList>
    </citation>
    <scope>NUCLEOTIDE SEQUENCE</scope>
    <source>
        <tissue evidence="1">Shoot tissue taken approximately 20 cm above the soil surface</tissue>
    </source>
</reference>
<protein>
    <submittedName>
        <fullName evidence="1">Uncharacterized protein</fullName>
    </submittedName>
</protein>